<gene>
    <name evidence="6" type="ORF">PH603_09365</name>
</gene>
<evidence type="ECO:0000256" key="3">
    <source>
        <dbReference type="ARBA" id="ARBA00023098"/>
    </source>
</evidence>
<protein>
    <submittedName>
        <fullName evidence="6">Patatin-like phospholipase family protein</fullName>
    </submittedName>
</protein>
<dbReference type="Gene3D" id="3.40.1090.10">
    <property type="entry name" value="Cytosolic phospholipase A2 catalytic domain"/>
    <property type="match status" value="2"/>
</dbReference>
<dbReference type="EMBL" id="CP116805">
    <property type="protein sequence ID" value="WCL52746.1"/>
    <property type="molecule type" value="Genomic_DNA"/>
</dbReference>
<feature type="domain" description="PNPLA" evidence="5">
    <location>
        <begin position="4"/>
        <end position="164"/>
    </location>
</feature>
<dbReference type="AlphaFoldDB" id="A0AAE9XPM0"/>
<dbReference type="Pfam" id="PF01734">
    <property type="entry name" value="Patatin"/>
    <property type="match status" value="1"/>
</dbReference>
<dbReference type="GO" id="GO:0016787">
    <property type="term" value="F:hydrolase activity"/>
    <property type="evidence" value="ECO:0007669"/>
    <property type="project" value="UniProtKB-UniRule"/>
</dbReference>
<sequence length="279" mass="29162">MIGLALGGGAGLGWAHIGVIRALQDENIPISAVAGTSIGAIVGAGVALDRLDLVEETARSLSFRTMLRMGEFSFRSGGLIGTNKIEQELRRHFGSVLIEDLPVPYAAVAADMISGDRVILDGGDLVMALRASSAIPGVFPPVQTSRMLLADGGMVDPVPVAVTRSLGAAHVVAIDLQGDYIGRAQRMGLEAKGIGTKMPGPLKMARAALFMTMRTLGRVRMAHEGADVVITPKIGHVDVADFTKADELIALGRQAGQQAIPEILDLLEREPAPAMESAG</sequence>
<evidence type="ECO:0000259" key="5">
    <source>
        <dbReference type="PROSITE" id="PS51635"/>
    </source>
</evidence>
<keyword evidence="2 4" id="KW-0442">Lipid degradation</keyword>
<feature type="active site" description="Proton acceptor" evidence="4">
    <location>
        <position position="151"/>
    </location>
</feature>
<dbReference type="InterPro" id="IPR050301">
    <property type="entry name" value="NTE"/>
</dbReference>
<accession>A0AAE9XPM0</accession>
<evidence type="ECO:0000256" key="1">
    <source>
        <dbReference type="ARBA" id="ARBA00022801"/>
    </source>
</evidence>
<dbReference type="InterPro" id="IPR016035">
    <property type="entry name" value="Acyl_Trfase/lysoPLipase"/>
</dbReference>
<dbReference type="GO" id="GO:0016042">
    <property type="term" value="P:lipid catabolic process"/>
    <property type="evidence" value="ECO:0007669"/>
    <property type="project" value="UniProtKB-UniRule"/>
</dbReference>
<proteinExistence type="predicted"/>
<comment type="caution">
    <text evidence="4">Lacks conserved residue(s) required for the propagation of feature annotation.</text>
</comment>
<dbReference type="PANTHER" id="PTHR14226:SF76">
    <property type="entry name" value="NTE FAMILY PROTEIN RSSA"/>
    <property type="match status" value="1"/>
</dbReference>
<dbReference type="KEGG" id="gso:PH603_09365"/>
<feature type="active site" description="Nucleophile" evidence="4">
    <location>
        <position position="37"/>
    </location>
</feature>
<organism evidence="6 7">
    <name type="scientific">Gimibacter soli</name>
    <dbReference type="NCBI Taxonomy" id="3024400"/>
    <lineage>
        <taxon>Bacteria</taxon>
        <taxon>Pseudomonadati</taxon>
        <taxon>Pseudomonadota</taxon>
        <taxon>Alphaproteobacteria</taxon>
        <taxon>Kordiimonadales</taxon>
        <taxon>Temperatibacteraceae</taxon>
        <taxon>Gimibacter</taxon>
    </lineage>
</organism>
<name>A0AAE9XPM0_9PROT</name>
<dbReference type="PROSITE" id="PS51635">
    <property type="entry name" value="PNPLA"/>
    <property type="match status" value="1"/>
</dbReference>
<evidence type="ECO:0000313" key="6">
    <source>
        <dbReference type="EMBL" id="WCL52746.1"/>
    </source>
</evidence>
<keyword evidence="7" id="KW-1185">Reference proteome</keyword>
<keyword evidence="1 4" id="KW-0378">Hydrolase</keyword>
<dbReference type="InterPro" id="IPR002641">
    <property type="entry name" value="PNPLA_dom"/>
</dbReference>
<dbReference type="SUPFAM" id="SSF52151">
    <property type="entry name" value="FabD/lysophospholipase-like"/>
    <property type="match status" value="1"/>
</dbReference>
<reference evidence="6" key="1">
    <citation type="submission" date="2023-01" db="EMBL/GenBank/DDBJ databases">
        <title>The genome sequence of Kordiimonadaceae bacterium 6D33.</title>
        <authorList>
            <person name="Liu Y."/>
        </authorList>
    </citation>
    <scope>NUCLEOTIDE SEQUENCE</scope>
    <source>
        <strain evidence="6">6D33</strain>
    </source>
</reference>
<dbReference type="Proteomes" id="UP001217500">
    <property type="component" value="Chromosome"/>
</dbReference>
<evidence type="ECO:0000313" key="7">
    <source>
        <dbReference type="Proteomes" id="UP001217500"/>
    </source>
</evidence>
<dbReference type="RefSeq" id="WP_289502132.1">
    <property type="nucleotide sequence ID" value="NZ_CP116805.1"/>
</dbReference>
<evidence type="ECO:0000256" key="4">
    <source>
        <dbReference type="PROSITE-ProRule" id="PRU01161"/>
    </source>
</evidence>
<feature type="short sequence motif" description="GXSXG" evidence="4">
    <location>
        <begin position="35"/>
        <end position="39"/>
    </location>
</feature>
<evidence type="ECO:0000256" key="2">
    <source>
        <dbReference type="ARBA" id="ARBA00022963"/>
    </source>
</evidence>
<feature type="short sequence motif" description="DGA/G" evidence="4">
    <location>
        <begin position="151"/>
        <end position="153"/>
    </location>
</feature>
<keyword evidence="3 4" id="KW-0443">Lipid metabolism</keyword>
<dbReference type="PANTHER" id="PTHR14226">
    <property type="entry name" value="NEUROPATHY TARGET ESTERASE/SWISS CHEESE D.MELANOGASTER"/>
    <property type="match status" value="1"/>
</dbReference>